<dbReference type="AlphaFoldDB" id="A0AAE1DCD9"/>
<dbReference type="EMBL" id="JAWDGP010004454">
    <property type="protein sequence ID" value="KAK3764263.1"/>
    <property type="molecule type" value="Genomic_DNA"/>
</dbReference>
<sequence>MRVRLKSFQQAQIFSPALPVIRSVEERHEEIGCRKRVRELTLPARGGWSQAKSHKPPRGDVRRRTIQLHRVGTYHTRTWLEFTKR</sequence>
<accession>A0AAE1DCD9</accession>
<name>A0AAE1DCD9_9GAST</name>
<organism evidence="1 2">
    <name type="scientific">Elysia crispata</name>
    <name type="common">lettuce slug</name>
    <dbReference type="NCBI Taxonomy" id="231223"/>
    <lineage>
        <taxon>Eukaryota</taxon>
        <taxon>Metazoa</taxon>
        <taxon>Spiralia</taxon>
        <taxon>Lophotrochozoa</taxon>
        <taxon>Mollusca</taxon>
        <taxon>Gastropoda</taxon>
        <taxon>Heterobranchia</taxon>
        <taxon>Euthyneura</taxon>
        <taxon>Panpulmonata</taxon>
        <taxon>Sacoglossa</taxon>
        <taxon>Placobranchoidea</taxon>
        <taxon>Plakobranchidae</taxon>
        <taxon>Elysia</taxon>
    </lineage>
</organism>
<keyword evidence="2" id="KW-1185">Reference proteome</keyword>
<comment type="caution">
    <text evidence="1">The sequence shown here is derived from an EMBL/GenBank/DDBJ whole genome shotgun (WGS) entry which is preliminary data.</text>
</comment>
<gene>
    <name evidence="1" type="ORF">RRG08_033345</name>
</gene>
<reference evidence="1" key="1">
    <citation type="journal article" date="2023" name="G3 (Bethesda)">
        <title>A reference genome for the long-term kleptoplast-retaining sea slug Elysia crispata morphotype clarki.</title>
        <authorList>
            <person name="Eastman K.E."/>
            <person name="Pendleton A.L."/>
            <person name="Shaikh M.A."/>
            <person name="Suttiyut T."/>
            <person name="Ogas R."/>
            <person name="Tomko P."/>
            <person name="Gavelis G."/>
            <person name="Widhalm J.R."/>
            <person name="Wisecaver J.H."/>
        </authorList>
    </citation>
    <scope>NUCLEOTIDE SEQUENCE</scope>
    <source>
        <strain evidence="1">ECLA1</strain>
    </source>
</reference>
<evidence type="ECO:0000313" key="2">
    <source>
        <dbReference type="Proteomes" id="UP001283361"/>
    </source>
</evidence>
<evidence type="ECO:0000313" key="1">
    <source>
        <dbReference type="EMBL" id="KAK3764263.1"/>
    </source>
</evidence>
<protein>
    <submittedName>
        <fullName evidence="1">Uncharacterized protein</fullName>
    </submittedName>
</protein>
<proteinExistence type="predicted"/>
<dbReference type="Proteomes" id="UP001283361">
    <property type="component" value="Unassembled WGS sequence"/>
</dbReference>